<organism evidence="4">
    <name type="scientific">Brugia timori</name>
    <dbReference type="NCBI Taxonomy" id="42155"/>
    <lineage>
        <taxon>Eukaryota</taxon>
        <taxon>Metazoa</taxon>
        <taxon>Ecdysozoa</taxon>
        <taxon>Nematoda</taxon>
        <taxon>Chromadorea</taxon>
        <taxon>Rhabditida</taxon>
        <taxon>Spirurina</taxon>
        <taxon>Spiruromorpha</taxon>
        <taxon>Filarioidea</taxon>
        <taxon>Onchocercidae</taxon>
        <taxon>Brugia</taxon>
    </lineage>
</organism>
<evidence type="ECO:0000313" key="2">
    <source>
        <dbReference type="EMBL" id="VDO53272.1"/>
    </source>
</evidence>
<dbReference type="Proteomes" id="UP000280834">
    <property type="component" value="Unassembled WGS sequence"/>
</dbReference>
<feature type="compositionally biased region" description="Low complexity" evidence="1">
    <location>
        <begin position="36"/>
        <end position="51"/>
    </location>
</feature>
<evidence type="ECO:0000256" key="1">
    <source>
        <dbReference type="SAM" id="MobiDB-lite"/>
    </source>
</evidence>
<feature type="compositionally biased region" description="Polar residues" evidence="1">
    <location>
        <begin position="60"/>
        <end position="74"/>
    </location>
</feature>
<keyword evidence="3" id="KW-1185">Reference proteome</keyword>
<sequence>MHKKSLEAAAHLENGEIDKESNEDDKSVEACSPGISNNNDNNNNNHSTNNTKLSAYHQYDSLQYVNNNTNATRQ</sequence>
<gene>
    <name evidence="2" type="ORF">BTMF_LOCUS15266</name>
</gene>
<dbReference type="EMBL" id="UZAG01022321">
    <property type="protein sequence ID" value="VDO53272.1"/>
    <property type="molecule type" value="Genomic_DNA"/>
</dbReference>
<name>A0A0R3RB80_9BILA</name>
<feature type="region of interest" description="Disordered" evidence="1">
    <location>
        <begin position="1"/>
        <end position="74"/>
    </location>
</feature>
<protein>
    <submittedName>
        <fullName evidence="4">Homeobox protein 2-like</fullName>
    </submittedName>
</protein>
<proteinExistence type="predicted"/>
<reference evidence="2 3" key="2">
    <citation type="submission" date="2018-11" db="EMBL/GenBank/DDBJ databases">
        <authorList>
            <consortium name="Pathogen Informatics"/>
        </authorList>
    </citation>
    <scope>NUCLEOTIDE SEQUENCE [LARGE SCALE GENOMIC DNA]</scope>
</reference>
<reference evidence="4" key="1">
    <citation type="submission" date="2017-02" db="UniProtKB">
        <authorList>
            <consortium name="WormBaseParasite"/>
        </authorList>
    </citation>
    <scope>IDENTIFICATION</scope>
</reference>
<evidence type="ECO:0000313" key="4">
    <source>
        <dbReference type="WBParaSite" id="BTMF_0001729901-mRNA-1"/>
    </source>
</evidence>
<dbReference type="STRING" id="42155.A0A0R3RB80"/>
<dbReference type="AlphaFoldDB" id="A0A0R3RB80"/>
<accession>A0A0R3RB80</accession>
<evidence type="ECO:0000313" key="3">
    <source>
        <dbReference type="Proteomes" id="UP000280834"/>
    </source>
</evidence>
<feature type="compositionally biased region" description="Basic and acidic residues" evidence="1">
    <location>
        <begin position="13"/>
        <end position="28"/>
    </location>
</feature>
<dbReference type="WBParaSite" id="BTMF_0001729901-mRNA-1">
    <property type="protein sequence ID" value="BTMF_0001729901-mRNA-1"/>
    <property type="gene ID" value="BTMF_0001729901"/>
</dbReference>